<keyword evidence="6" id="KW-0804">Transcription</keyword>
<dbReference type="Proteomes" id="UP001199469">
    <property type="component" value="Unassembled WGS sequence"/>
</dbReference>
<evidence type="ECO:0000313" key="9">
    <source>
        <dbReference type="EMBL" id="MCD2193425.1"/>
    </source>
</evidence>
<feature type="region of interest" description="Disordered" evidence="7">
    <location>
        <begin position="78"/>
        <end position="119"/>
    </location>
</feature>
<evidence type="ECO:0000313" key="10">
    <source>
        <dbReference type="Proteomes" id="UP001199469"/>
    </source>
</evidence>
<evidence type="ECO:0000256" key="1">
    <source>
        <dbReference type="ARBA" id="ARBA00004167"/>
    </source>
</evidence>
<dbReference type="PANTHER" id="PTHR37461:SF1">
    <property type="entry name" value="ANTI-SIGMA-K FACTOR RSKA"/>
    <property type="match status" value="1"/>
</dbReference>
<feature type="transmembrane region" description="Helical" evidence="8">
    <location>
        <begin position="126"/>
        <end position="148"/>
    </location>
</feature>
<sequence>MSAGHENGQDPELAEGVVGRALHALEPDEEDRVAEHLRECAACRALLSETHETMAALAHAVPVVEPSAALRERILAAAAAEPDPPRPAPARERTTRELPAVTPSGAEPTPGTTTGPLPVPLPRRRVAAILALAAVIAGIVVFAARGAAGPDPTDPRTAVAQRAQQVVASAQARDPAVRSASLIQRGNGNVAAVVLDDGSGPRVVPLDLPAIGSGRTFVLWRVAGVSATPVGTVDPTGGSFTPTAGSTPGATGAPGSDGNPLTLQQRAYALSAEPVGPVPTRPTAIVASGPLV</sequence>
<evidence type="ECO:0000256" key="4">
    <source>
        <dbReference type="ARBA" id="ARBA00023015"/>
    </source>
</evidence>
<evidence type="ECO:0000256" key="5">
    <source>
        <dbReference type="ARBA" id="ARBA00023136"/>
    </source>
</evidence>
<dbReference type="Gene3D" id="1.10.10.1320">
    <property type="entry name" value="Anti-sigma factor, zinc-finger domain"/>
    <property type="match status" value="1"/>
</dbReference>
<feature type="region of interest" description="Disordered" evidence="7">
    <location>
        <begin position="234"/>
        <end position="261"/>
    </location>
</feature>
<gene>
    <name evidence="9" type="ORF">LQ327_08510</name>
</gene>
<keyword evidence="4" id="KW-0805">Transcription regulation</keyword>
<keyword evidence="2 8" id="KW-0812">Transmembrane</keyword>
<dbReference type="EMBL" id="JAJNDB010000001">
    <property type="protein sequence ID" value="MCD2193425.1"/>
    <property type="molecule type" value="Genomic_DNA"/>
</dbReference>
<reference evidence="9 10" key="1">
    <citation type="submission" date="2021-11" db="EMBL/GenBank/DDBJ databases">
        <title>Draft genome sequence of Actinomycetospora sp. SF1 isolated from the rhizosphere soil.</title>
        <authorList>
            <person name="Duangmal K."/>
            <person name="Chantavorakit T."/>
        </authorList>
    </citation>
    <scope>NUCLEOTIDE SEQUENCE [LARGE SCALE GENOMIC DNA]</scope>
    <source>
        <strain evidence="9 10">TBRC 5722</strain>
    </source>
</reference>
<keyword evidence="3 8" id="KW-1133">Transmembrane helix</keyword>
<evidence type="ECO:0000256" key="7">
    <source>
        <dbReference type="SAM" id="MobiDB-lite"/>
    </source>
</evidence>
<proteinExistence type="predicted"/>
<name>A0ABS8P595_9PSEU</name>
<dbReference type="InterPro" id="IPR051474">
    <property type="entry name" value="Anti-sigma-K/W_factor"/>
</dbReference>
<evidence type="ECO:0000256" key="2">
    <source>
        <dbReference type="ARBA" id="ARBA00022692"/>
    </source>
</evidence>
<keyword evidence="5 8" id="KW-0472">Membrane</keyword>
<comment type="subcellular location">
    <subcellularLocation>
        <location evidence="1">Membrane</location>
        <topology evidence="1">Single-pass membrane protein</topology>
    </subcellularLocation>
</comment>
<accession>A0ABS8P595</accession>
<evidence type="ECO:0000256" key="8">
    <source>
        <dbReference type="SAM" id="Phobius"/>
    </source>
</evidence>
<protein>
    <submittedName>
        <fullName evidence="9">Zf-HC2 domain-containing protein</fullName>
    </submittedName>
</protein>
<comment type="caution">
    <text evidence="9">The sequence shown here is derived from an EMBL/GenBank/DDBJ whole genome shotgun (WGS) entry which is preliminary data.</text>
</comment>
<dbReference type="InterPro" id="IPR041916">
    <property type="entry name" value="Anti_sigma_zinc_sf"/>
</dbReference>
<evidence type="ECO:0000256" key="6">
    <source>
        <dbReference type="ARBA" id="ARBA00023163"/>
    </source>
</evidence>
<feature type="compositionally biased region" description="Low complexity" evidence="7">
    <location>
        <begin position="241"/>
        <end position="256"/>
    </location>
</feature>
<organism evidence="9 10">
    <name type="scientific">Actinomycetospora endophytica</name>
    <dbReference type="NCBI Taxonomy" id="2291215"/>
    <lineage>
        <taxon>Bacteria</taxon>
        <taxon>Bacillati</taxon>
        <taxon>Actinomycetota</taxon>
        <taxon>Actinomycetes</taxon>
        <taxon>Pseudonocardiales</taxon>
        <taxon>Pseudonocardiaceae</taxon>
        <taxon>Actinomycetospora</taxon>
    </lineage>
</organism>
<evidence type="ECO:0000256" key="3">
    <source>
        <dbReference type="ARBA" id="ARBA00022989"/>
    </source>
</evidence>
<dbReference type="PANTHER" id="PTHR37461">
    <property type="entry name" value="ANTI-SIGMA-K FACTOR RSKA"/>
    <property type="match status" value="1"/>
</dbReference>
<keyword evidence="10" id="KW-1185">Reference proteome</keyword>
<dbReference type="RefSeq" id="WP_230731558.1">
    <property type="nucleotide sequence ID" value="NZ_JAJNDB010000001.1"/>
</dbReference>